<dbReference type="InterPro" id="IPR050723">
    <property type="entry name" value="CFA/CMAS"/>
</dbReference>
<dbReference type="Gene3D" id="3.40.50.150">
    <property type="entry name" value="Vaccinia Virus protein VP39"/>
    <property type="match status" value="1"/>
</dbReference>
<proteinExistence type="predicted"/>
<dbReference type="PANTHER" id="PTHR43667">
    <property type="entry name" value="CYCLOPROPANE-FATTY-ACYL-PHOSPHOLIPID SYNTHASE"/>
    <property type="match status" value="1"/>
</dbReference>
<dbReference type="CDD" id="cd02440">
    <property type="entry name" value="AdoMet_MTases"/>
    <property type="match status" value="1"/>
</dbReference>
<keyword evidence="2" id="KW-1185">Reference proteome</keyword>
<reference evidence="1" key="1">
    <citation type="journal article" date="2023" name="Mol. Phylogenet. Evol.">
        <title>Genome-scale phylogeny and comparative genomics of the fungal order Sordariales.</title>
        <authorList>
            <person name="Hensen N."/>
            <person name="Bonometti L."/>
            <person name="Westerberg I."/>
            <person name="Brannstrom I.O."/>
            <person name="Guillou S."/>
            <person name="Cros-Aarteil S."/>
            <person name="Calhoun S."/>
            <person name="Haridas S."/>
            <person name="Kuo A."/>
            <person name="Mondo S."/>
            <person name="Pangilinan J."/>
            <person name="Riley R."/>
            <person name="LaButti K."/>
            <person name="Andreopoulos B."/>
            <person name="Lipzen A."/>
            <person name="Chen C."/>
            <person name="Yan M."/>
            <person name="Daum C."/>
            <person name="Ng V."/>
            <person name="Clum A."/>
            <person name="Steindorff A."/>
            <person name="Ohm R.A."/>
            <person name="Martin F."/>
            <person name="Silar P."/>
            <person name="Natvig D.O."/>
            <person name="Lalanne C."/>
            <person name="Gautier V."/>
            <person name="Ament-Velasquez S.L."/>
            <person name="Kruys A."/>
            <person name="Hutchinson M.I."/>
            <person name="Powell A.J."/>
            <person name="Barry K."/>
            <person name="Miller A.N."/>
            <person name="Grigoriev I.V."/>
            <person name="Debuchy R."/>
            <person name="Gladieux P."/>
            <person name="Hiltunen Thoren M."/>
            <person name="Johannesson H."/>
        </authorList>
    </citation>
    <scope>NUCLEOTIDE SEQUENCE</scope>
    <source>
        <strain evidence="1">CBS 508.74</strain>
    </source>
</reference>
<comment type="caution">
    <text evidence="1">The sequence shown here is derived from an EMBL/GenBank/DDBJ whole genome shotgun (WGS) entry which is preliminary data.</text>
</comment>
<dbReference type="RefSeq" id="XP_064666018.1">
    <property type="nucleotide sequence ID" value="XM_064812251.1"/>
</dbReference>
<dbReference type="InterPro" id="IPR029063">
    <property type="entry name" value="SAM-dependent_MTases_sf"/>
</dbReference>
<dbReference type="GeneID" id="89936376"/>
<accession>A0AAN6T895</accession>
<dbReference type="Proteomes" id="UP001302812">
    <property type="component" value="Unassembled WGS sequence"/>
</dbReference>
<dbReference type="SUPFAM" id="SSF53335">
    <property type="entry name" value="S-adenosyl-L-methionine-dependent methyltransferases"/>
    <property type="match status" value="1"/>
</dbReference>
<dbReference type="EMBL" id="MU853363">
    <property type="protein sequence ID" value="KAK4108448.1"/>
    <property type="molecule type" value="Genomic_DNA"/>
</dbReference>
<gene>
    <name evidence="1" type="ORF">N656DRAFT_718127</name>
</gene>
<name>A0AAN6T895_9PEZI</name>
<dbReference type="AlphaFoldDB" id="A0AAN6T895"/>
<evidence type="ECO:0000313" key="2">
    <source>
        <dbReference type="Proteomes" id="UP001302812"/>
    </source>
</evidence>
<reference evidence="1" key="2">
    <citation type="submission" date="2023-05" db="EMBL/GenBank/DDBJ databases">
        <authorList>
            <consortium name="Lawrence Berkeley National Laboratory"/>
            <person name="Steindorff A."/>
            <person name="Hensen N."/>
            <person name="Bonometti L."/>
            <person name="Westerberg I."/>
            <person name="Brannstrom I.O."/>
            <person name="Guillou S."/>
            <person name="Cros-Aarteil S."/>
            <person name="Calhoun S."/>
            <person name="Haridas S."/>
            <person name="Kuo A."/>
            <person name="Mondo S."/>
            <person name="Pangilinan J."/>
            <person name="Riley R."/>
            <person name="Labutti K."/>
            <person name="Andreopoulos B."/>
            <person name="Lipzen A."/>
            <person name="Chen C."/>
            <person name="Yanf M."/>
            <person name="Daum C."/>
            <person name="Ng V."/>
            <person name="Clum A."/>
            <person name="Ohm R."/>
            <person name="Martin F."/>
            <person name="Silar P."/>
            <person name="Natvig D."/>
            <person name="Lalanne C."/>
            <person name="Gautier V."/>
            <person name="Ament-Velasquez S.L."/>
            <person name="Kruys A."/>
            <person name="Hutchinson M.I."/>
            <person name="Powell A.J."/>
            <person name="Barry K."/>
            <person name="Miller A.N."/>
            <person name="Grigoriev I.V."/>
            <person name="Debuchy R."/>
            <person name="Gladieux P."/>
            <person name="Thoren M.H."/>
            <person name="Johannesson H."/>
        </authorList>
    </citation>
    <scope>NUCLEOTIDE SEQUENCE</scope>
    <source>
        <strain evidence="1">CBS 508.74</strain>
    </source>
</reference>
<organism evidence="1 2">
    <name type="scientific">Canariomyces notabilis</name>
    <dbReference type="NCBI Taxonomy" id="2074819"/>
    <lineage>
        <taxon>Eukaryota</taxon>
        <taxon>Fungi</taxon>
        <taxon>Dikarya</taxon>
        <taxon>Ascomycota</taxon>
        <taxon>Pezizomycotina</taxon>
        <taxon>Sordariomycetes</taxon>
        <taxon>Sordariomycetidae</taxon>
        <taxon>Sordariales</taxon>
        <taxon>Chaetomiaceae</taxon>
        <taxon>Canariomyces</taxon>
    </lineage>
</organism>
<sequence length="482" mass="54598">MKETLFDPIYRGTAYLRSKLGGFSWGPARAVAKPAVLSLFSSVKVGSILLIDEPAHQRYHFGQKHRKKSNWNILDKAAGQADLACPTCAARESTTVSHVELVVKSDSFWTRLFLFADMGFAEAYMLGEVECTDLTAFFKLFILNRDRLGNGTTWSSVITNAVLRLARSTNTMSNSLLNTSSHYDISNDMFAAFLSPDMTYSCPIWQPLQPGVKVRETLEQAQMKKLHRFIEGARIKATDHVLEIGSGWGSFAIEAVRMTGCRVTTLTLSREQKALAEKRIAEAWCSNRIQVLLADYRELPVPETLYDKIISIEMLEAVGREYLGTYFSCVNRLLKREGGIAMFQCITMPEGRHEAYSRTEDFINHYIFPGGYLPSITQLLNHITTESKGTLIVEKVENIGGHYARALRLWRERFLATFNSTIRPALKKEHPDMGEEEIEVFRRKWEYYFSYSEAGFLTKTLGDVIITVGREGAKELMEDIPV</sequence>
<dbReference type="PANTHER" id="PTHR43667:SF2">
    <property type="entry name" value="FATTY ACID C-METHYL TRANSFERASE"/>
    <property type="match status" value="1"/>
</dbReference>
<evidence type="ECO:0000313" key="1">
    <source>
        <dbReference type="EMBL" id="KAK4108448.1"/>
    </source>
</evidence>
<dbReference type="Pfam" id="PF02353">
    <property type="entry name" value="CMAS"/>
    <property type="match status" value="1"/>
</dbReference>
<protein>
    <submittedName>
        <fullName evidence="1">Cyclopropane-fatty-acyl-phospholipid synthase</fullName>
    </submittedName>
</protein>